<feature type="binding site" evidence="9">
    <location>
        <position position="14"/>
    </location>
    <ligand>
        <name>NADPH</name>
        <dbReference type="ChEBI" id="CHEBI:57783"/>
    </ligand>
</feature>
<feature type="binding site" evidence="9">
    <location>
        <position position="125"/>
    </location>
    <ligand>
        <name>NADPH</name>
        <dbReference type="ChEBI" id="CHEBI:57783"/>
    </ligand>
</feature>
<keyword evidence="5 9" id="KW-0560">Oxidoreductase</keyword>
<comment type="caution">
    <text evidence="9">Lacks conserved residue(s) required for the propagation of feature annotation.</text>
</comment>
<feature type="binding site" evidence="9">
    <location>
        <position position="15"/>
    </location>
    <ligand>
        <name>NADPH</name>
        <dbReference type="ChEBI" id="CHEBI:57783"/>
    </ligand>
</feature>
<keyword evidence="7 9" id="KW-0414">Isoprene biosynthesis</keyword>
<dbReference type="InterPro" id="IPR013512">
    <property type="entry name" value="DXP_reductoisomerase_N"/>
</dbReference>
<dbReference type="InterPro" id="IPR013644">
    <property type="entry name" value="DXP_reductoisomerase_C"/>
</dbReference>
<evidence type="ECO:0000256" key="5">
    <source>
        <dbReference type="ARBA" id="ARBA00023002"/>
    </source>
</evidence>
<dbReference type="PANTHER" id="PTHR30525">
    <property type="entry name" value="1-DEOXY-D-XYLULOSE 5-PHOSPHATE REDUCTOISOMERASE"/>
    <property type="match status" value="1"/>
</dbReference>
<feature type="binding site" evidence="9">
    <location>
        <position position="152"/>
    </location>
    <ligand>
        <name>1-deoxy-D-xylulose 5-phosphate</name>
        <dbReference type="ChEBI" id="CHEBI:57792"/>
    </ligand>
</feature>
<dbReference type="EC" id="1.1.1.267" evidence="9"/>
<evidence type="ECO:0000256" key="8">
    <source>
        <dbReference type="ARBA" id="ARBA00048543"/>
    </source>
</evidence>
<evidence type="ECO:0000256" key="7">
    <source>
        <dbReference type="ARBA" id="ARBA00023229"/>
    </source>
</evidence>
<feature type="binding site" evidence="9">
    <location>
        <position position="200"/>
    </location>
    <ligand>
        <name>1-deoxy-D-xylulose 5-phosphate</name>
        <dbReference type="ChEBI" id="CHEBI:57792"/>
    </ligand>
</feature>
<dbReference type="GO" id="GO:0030145">
    <property type="term" value="F:manganese ion binding"/>
    <property type="evidence" value="ECO:0007669"/>
    <property type="project" value="TreeGrafter"/>
</dbReference>
<dbReference type="GO" id="GO:0070402">
    <property type="term" value="F:NADPH binding"/>
    <property type="evidence" value="ECO:0007669"/>
    <property type="project" value="InterPro"/>
</dbReference>
<feature type="binding site" evidence="9">
    <location>
        <position position="218"/>
    </location>
    <ligand>
        <name>1-deoxy-D-xylulose 5-phosphate</name>
        <dbReference type="ChEBI" id="CHEBI:57792"/>
    </ligand>
</feature>
<dbReference type="SUPFAM" id="SSF55347">
    <property type="entry name" value="Glyceraldehyde-3-phosphate dehydrogenase-like, C-terminal domain"/>
    <property type="match status" value="1"/>
</dbReference>
<feature type="binding site" evidence="9">
    <location>
        <position position="126"/>
    </location>
    <ligand>
        <name>1-deoxy-D-xylulose 5-phosphate</name>
        <dbReference type="ChEBI" id="CHEBI:57792"/>
    </ligand>
</feature>
<evidence type="ECO:0000259" key="12">
    <source>
        <dbReference type="Pfam" id="PF13288"/>
    </source>
</evidence>
<sequence>MDTRKGLAVLGSTGSIGVNTLDVVASNPEQFSVVTLAAYGNVDVIEQQARSFRPRLVVLYDGEKADILEQRLQGTGIEVESGLEGLCRAATYTDVDLVMSAVVGAIGLRPTLCAVEAGIDVALANKETLVMAGDLVMRRDVEGWGKVIPVDSEHNAIFQALHGHEPADLRRILLTGSGGPFREWTKEGMAEASIDEALKHPNWKMGPKITIDSATMMNKGLEVIEAYQLFGASIDQIQVVVHPQSIIHSMVEFHDGSVLAQLGIPDMRVPISYALTYPDRLPNALPALDLFEVQTLNFYPPDFDRFPCLRLAFEAARLGGTMPAVLNAANEIAVQAFLDGQIGFLDISDVIEWTMTQHGAVPLTDISTAMEADRWAREQAEIAVKGFLSSKIAS</sequence>
<dbReference type="Pfam" id="PF13288">
    <property type="entry name" value="DXPR_C"/>
    <property type="match status" value="1"/>
</dbReference>
<keyword evidence="14" id="KW-1185">Reference proteome</keyword>
<feature type="binding site" evidence="9">
    <location>
        <position position="153"/>
    </location>
    <ligand>
        <name>1-deoxy-D-xylulose 5-phosphate</name>
        <dbReference type="ChEBI" id="CHEBI:57792"/>
    </ligand>
</feature>
<feature type="binding site" evidence="9">
    <location>
        <position position="13"/>
    </location>
    <ligand>
        <name>NADPH</name>
        <dbReference type="ChEBI" id="CHEBI:57783"/>
    </ligand>
</feature>
<comment type="cofactor">
    <cofactor evidence="9">
        <name>Mg(2+)</name>
        <dbReference type="ChEBI" id="CHEBI:18420"/>
    </cofactor>
    <cofactor evidence="9">
        <name>Mn(2+)</name>
        <dbReference type="ChEBI" id="CHEBI:29035"/>
    </cofactor>
</comment>
<reference evidence="13 14" key="1">
    <citation type="journal article" date="2014" name="Nature">
        <title>An environmental bacterial taxon with a large and distinct metabolic repertoire.</title>
        <authorList>
            <person name="Wilson M.C."/>
            <person name="Mori T."/>
            <person name="Ruckert C."/>
            <person name="Uria A.R."/>
            <person name="Helf M.J."/>
            <person name="Takada K."/>
            <person name="Gernert C."/>
            <person name="Steffens U.A."/>
            <person name="Heycke N."/>
            <person name="Schmitt S."/>
            <person name="Rinke C."/>
            <person name="Helfrich E.J."/>
            <person name="Brachmann A.O."/>
            <person name="Gurgui C."/>
            <person name="Wakimoto T."/>
            <person name="Kracht M."/>
            <person name="Crusemann M."/>
            <person name="Hentschel U."/>
            <person name="Abe I."/>
            <person name="Matsunaga S."/>
            <person name="Kalinowski J."/>
            <person name="Takeyama H."/>
            <person name="Piel J."/>
        </authorList>
    </citation>
    <scope>NUCLEOTIDE SEQUENCE [LARGE SCALE GENOMIC DNA]</scope>
    <source>
        <strain evidence="14">TSY2</strain>
    </source>
</reference>
<comment type="caution">
    <text evidence="13">The sequence shown here is derived from an EMBL/GenBank/DDBJ whole genome shotgun (WGS) entry which is preliminary data.</text>
</comment>
<evidence type="ECO:0000256" key="4">
    <source>
        <dbReference type="ARBA" id="ARBA00022857"/>
    </source>
</evidence>
<dbReference type="Gene3D" id="1.10.1740.10">
    <property type="match status" value="1"/>
</dbReference>
<dbReference type="UniPathway" id="UPA00056">
    <property type="reaction ID" value="UER00092"/>
</dbReference>
<proteinExistence type="inferred from homology"/>
<keyword evidence="4 9" id="KW-0521">NADP</keyword>
<feature type="binding site" evidence="9">
    <location>
        <position position="213"/>
    </location>
    <ligand>
        <name>1-deoxy-D-xylulose 5-phosphate</name>
        <dbReference type="ChEBI" id="CHEBI:57792"/>
    </ligand>
</feature>
<comment type="function">
    <text evidence="9">Catalyzes the NADPH-dependent rearrangement and reduction of 1-deoxy-D-xylulose-5-phosphate (DXP) to 2-C-methyl-D-erythritol 4-phosphate (MEP).</text>
</comment>
<dbReference type="InterPro" id="IPR036291">
    <property type="entry name" value="NAD(P)-bd_dom_sf"/>
</dbReference>
<dbReference type="GO" id="GO:0016853">
    <property type="term" value="F:isomerase activity"/>
    <property type="evidence" value="ECO:0007669"/>
    <property type="project" value="UniProtKB-KW"/>
</dbReference>
<dbReference type="Gene3D" id="3.40.50.720">
    <property type="entry name" value="NAD(P)-binding Rossmann-like Domain"/>
    <property type="match status" value="1"/>
</dbReference>
<keyword evidence="3 9" id="KW-0479">Metal-binding</keyword>
<feature type="binding site" evidence="9">
    <location>
        <position position="151"/>
    </location>
    <ligand>
        <name>Mn(2+)</name>
        <dbReference type="ChEBI" id="CHEBI:29035"/>
    </ligand>
</feature>
<comment type="similarity">
    <text evidence="2 9">Belongs to the DXR family.</text>
</comment>
<dbReference type="FunFam" id="3.40.50.720:FF:000045">
    <property type="entry name" value="1-deoxy-D-xylulose 5-phosphate reductoisomerase"/>
    <property type="match status" value="1"/>
</dbReference>
<evidence type="ECO:0000256" key="6">
    <source>
        <dbReference type="ARBA" id="ARBA00023211"/>
    </source>
</evidence>
<dbReference type="PIRSF" id="PIRSF006205">
    <property type="entry name" value="Dxp_reductismrs"/>
    <property type="match status" value="1"/>
</dbReference>
<dbReference type="GO" id="GO:0051484">
    <property type="term" value="P:isopentenyl diphosphate biosynthetic process, methylerythritol 4-phosphate pathway involved in terpenoid biosynthetic process"/>
    <property type="evidence" value="ECO:0007669"/>
    <property type="project" value="TreeGrafter"/>
</dbReference>
<dbReference type="GO" id="GO:0030604">
    <property type="term" value="F:1-deoxy-D-xylulose-5-phosphate reductoisomerase activity"/>
    <property type="evidence" value="ECO:0007669"/>
    <property type="project" value="UniProtKB-UniRule"/>
</dbReference>
<feature type="binding site" evidence="9">
    <location>
        <position position="206"/>
    </location>
    <ligand>
        <name>NADPH</name>
        <dbReference type="ChEBI" id="CHEBI:57783"/>
    </ligand>
</feature>
<dbReference type="SUPFAM" id="SSF51735">
    <property type="entry name" value="NAD(P)-binding Rossmann-fold domains"/>
    <property type="match status" value="1"/>
</dbReference>
<evidence type="ECO:0000256" key="2">
    <source>
        <dbReference type="ARBA" id="ARBA00006825"/>
    </source>
</evidence>
<dbReference type="AlphaFoldDB" id="W4LUD8"/>
<dbReference type="SUPFAM" id="SSF69055">
    <property type="entry name" value="1-deoxy-D-xylulose-5-phosphate reductoisomerase, C-terminal domain"/>
    <property type="match status" value="1"/>
</dbReference>
<comment type="pathway">
    <text evidence="1 9">Isoprenoid biosynthesis; isopentenyl diphosphate biosynthesis via DXP pathway; isopentenyl diphosphate from 1-deoxy-D-xylulose 5-phosphate: step 1/6.</text>
</comment>
<dbReference type="EMBL" id="AZHX01001616">
    <property type="protein sequence ID" value="ETX01485.1"/>
    <property type="molecule type" value="Genomic_DNA"/>
</dbReference>
<evidence type="ECO:0000259" key="10">
    <source>
        <dbReference type="Pfam" id="PF02670"/>
    </source>
</evidence>
<dbReference type="HOGENOM" id="CLU_035714_4_0_7"/>
<dbReference type="PATRIC" id="fig|1429439.4.peg.6272"/>
<accession>W4LUD8</accession>
<protein>
    <recommendedName>
        <fullName evidence="9">1-deoxy-D-xylulose 5-phosphate reductoisomerase</fullName>
        <shortName evidence="9">DXP reductoisomerase</shortName>
        <ecNumber evidence="9">1.1.1.267</ecNumber>
    </recommendedName>
    <alternativeName>
        <fullName evidence="9">1-deoxyxylulose-5-phosphate reductoisomerase</fullName>
    </alternativeName>
    <alternativeName>
        <fullName evidence="9">2-C-methyl-D-erythritol 4-phosphate synthase</fullName>
    </alternativeName>
</protein>
<comment type="catalytic activity">
    <reaction evidence="8">
        <text>2-C-methyl-D-erythritol 4-phosphate + NADP(+) = 1-deoxy-D-xylulose 5-phosphate + NADPH + H(+)</text>
        <dbReference type="Rhea" id="RHEA:13717"/>
        <dbReference type="ChEBI" id="CHEBI:15378"/>
        <dbReference type="ChEBI" id="CHEBI:57783"/>
        <dbReference type="ChEBI" id="CHEBI:57792"/>
        <dbReference type="ChEBI" id="CHEBI:58262"/>
        <dbReference type="ChEBI" id="CHEBI:58349"/>
        <dbReference type="EC" id="1.1.1.267"/>
    </reaction>
    <physiologicalReaction direction="right-to-left" evidence="8">
        <dbReference type="Rhea" id="RHEA:13719"/>
    </physiologicalReaction>
</comment>
<dbReference type="NCBIfam" id="NF009114">
    <property type="entry name" value="PRK12464.1"/>
    <property type="match status" value="1"/>
</dbReference>
<organism evidence="13 14">
    <name type="scientific">Candidatus Entotheonella gemina</name>
    <dbReference type="NCBI Taxonomy" id="1429439"/>
    <lineage>
        <taxon>Bacteria</taxon>
        <taxon>Pseudomonadati</taxon>
        <taxon>Nitrospinota/Tectimicrobiota group</taxon>
        <taxon>Candidatus Tectimicrobiota</taxon>
        <taxon>Candidatus Entotheonellia</taxon>
        <taxon>Candidatus Entotheonellales</taxon>
        <taxon>Candidatus Entotheonellaceae</taxon>
        <taxon>Candidatus Entotheonella</taxon>
    </lineage>
</organism>
<dbReference type="InterPro" id="IPR026877">
    <property type="entry name" value="DXPR_C"/>
</dbReference>
<keyword evidence="6 9" id="KW-0464">Manganese</keyword>
<evidence type="ECO:0000259" key="11">
    <source>
        <dbReference type="Pfam" id="PF08436"/>
    </source>
</evidence>
<dbReference type="HAMAP" id="MF_00183">
    <property type="entry name" value="DXP_reductoisom"/>
    <property type="match status" value="1"/>
</dbReference>
<feature type="binding site" evidence="9">
    <location>
        <position position="153"/>
    </location>
    <ligand>
        <name>Mn(2+)</name>
        <dbReference type="ChEBI" id="CHEBI:29035"/>
    </ligand>
</feature>
<feature type="domain" description="DXP reductoisomerase C-terminal" evidence="12">
    <location>
        <begin position="262"/>
        <end position="378"/>
    </location>
</feature>
<feature type="binding site" evidence="9">
    <location>
        <position position="41"/>
    </location>
    <ligand>
        <name>NADPH</name>
        <dbReference type="ChEBI" id="CHEBI:57783"/>
    </ligand>
</feature>
<evidence type="ECO:0000313" key="13">
    <source>
        <dbReference type="EMBL" id="ETX01485.1"/>
    </source>
</evidence>
<gene>
    <name evidence="9" type="primary">dxr</name>
    <name evidence="13" type="ORF">ETSY2_37145</name>
</gene>
<dbReference type="Pfam" id="PF02670">
    <property type="entry name" value="DXP_reductoisom"/>
    <property type="match status" value="1"/>
</dbReference>
<feature type="binding site" evidence="9">
    <location>
        <position position="16"/>
    </location>
    <ligand>
        <name>NADPH</name>
        <dbReference type="ChEBI" id="CHEBI:57783"/>
    </ligand>
</feature>
<feature type="binding site" evidence="9">
    <location>
        <position position="219"/>
    </location>
    <ligand>
        <name>1-deoxy-D-xylulose 5-phosphate</name>
        <dbReference type="ChEBI" id="CHEBI:57792"/>
    </ligand>
</feature>
<name>W4LUD8_9BACT</name>
<evidence type="ECO:0000313" key="14">
    <source>
        <dbReference type="Proteomes" id="UP000019140"/>
    </source>
</evidence>
<feature type="binding site" evidence="9">
    <location>
        <position position="177"/>
    </location>
    <ligand>
        <name>1-deoxy-D-xylulose 5-phosphate</name>
        <dbReference type="ChEBI" id="CHEBI:57792"/>
    </ligand>
</feature>
<feature type="binding site" evidence="9">
    <location>
        <position position="222"/>
    </location>
    <ligand>
        <name>1-deoxy-D-xylulose 5-phosphate</name>
        <dbReference type="ChEBI" id="CHEBI:57792"/>
    </ligand>
</feature>
<dbReference type="NCBIfam" id="TIGR00243">
    <property type="entry name" value="Dxr"/>
    <property type="match status" value="1"/>
</dbReference>
<dbReference type="Proteomes" id="UP000019140">
    <property type="component" value="Unassembled WGS sequence"/>
</dbReference>
<keyword evidence="9" id="KW-0460">Magnesium</keyword>
<evidence type="ECO:0000256" key="1">
    <source>
        <dbReference type="ARBA" id="ARBA00005094"/>
    </source>
</evidence>
<feature type="binding site" evidence="9">
    <location>
        <position position="127"/>
    </location>
    <ligand>
        <name>NADPH</name>
        <dbReference type="ChEBI" id="CHEBI:57783"/>
    </ligand>
</feature>
<evidence type="ECO:0000256" key="9">
    <source>
        <dbReference type="HAMAP-Rule" id="MF_00183"/>
    </source>
</evidence>
<feature type="binding site" evidence="9">
    <location>
        <position position="222"/>
    </location>
    <ligand>
        <name>Mn(2+)</name>
        <dbReference type="ChEBI" id="CHEBI:29035"/>
    </ligand>
</feature>
<feature type="domain" description="1-deoxy-D-xylulose 5-phosphate reductoisomerase N-terminal" evidence="10">
    <location>
        <begin position="7"/>
        <end position="133"/>
    </location>
</feature>
<feature type="domain" description="1-deoxy-D-xylulose 5-phosphate reductoisomerase C-terminal" evidence="11">
    <location>
        <begin position="147"/>
        <end position="230"/>
    </location>
</feature>
<dbReference type="Pfam" id="PF08436">
    <property type="entry name" value="DXP_redisom_C"/>
    <property type="match status" value="1"/>
</dbReference>
<dbReference type="PANTHER" id="PTHR30525:SF0">
    <property type="entry name" value="1-DEOXY-D-XYLULOSE 5-PHOSPHATE REDUCTOISOMERASE, CHLOROPLASTIC"/>
    <property type="match status" value="1"/>
</dbReference>
<evidence type="ECO:0000256" key="3">
    <source>
        <dbReference type="ARBA" id="ARBA00022723"/>
    </source>
</evidence>
<dbReference type="InterPro" id="IPR036169">
    <property type="entry name" value="DXPR_C_sf"/>
</dbReference>
<dbReference type="InterPro" id="IPR003821">
    <property type="entry name" value="DXP_reductoisomerase"/>
</dbReference>